<feature type="disulfide bond" evidence="18">
    <location>
        <begin position="83"/>
        <end position="147"/>
    </location>
</feature>
<evidence type="ECO:0000256" key="11">
    <source>
        <dbReference type="ARBA" id="ARBA00048221"/>
    </source>
</evidence>
<organism evidence="22 23">
    <name type="scientific">Cyprinus carpio carpio</name>
    <dbReference type="NCBI Taxonomy" id="630221"/>
    <lineage>
        <taxon>Eukaryota</taxon>
        <taxon>Metazoa</taxon>
        <taxon>Chordata</taxon>
        <taxon>Craniata</taxon>
        <taxon>Vertebrata</taxon>
        <taxon>Euteleostomi</taxon>
        <taxon>Actinopterygii</taxon>
        <taxon>Neopterygii</taxon>
        <taxon>Teleostei</taxon>
        <taxon>Ostariophysi</taxon>
        <taxon>Cypriniformes</taxon>
        <taxon>Cyprinidae</taxon>
        <taxon>Cyprininae</taxon>
        <taxon>Cyprinus</taxon>
    </lineage>
</organism>
<dbReference type="PROSITE" id="PS00118">
    <property type="entry name" value="PA2_HIS"/>
    <property type="match status" value="1"/>
</dbReference>
<evidence type="ECO:0000256" key="19">
    <source>
        <dbReference type="RuleBase" id="RU003654"/>
    </source>
</evidence>
<proteinExistence type="inferred from homology"/>
<comment type="catalytic activity">
    <reaction evidence="14">
        <text>1-hexadecanoyl-2-(9Z-octadecenoyl)-sn-glycero-3-phosphocholine + H2O = 1-hexadecanoyl-sn-glycero-3-phosphocholine + (9Z)-octadecenoate + H(+)</text>
        <dbReference type="Rhea" id="RHEA:38779"/>
        <dbReference type="ChEBI" id="CHEBI:15377"/>
        <dbReference type="ChEBI" id="CHEBI:15378"/>
        <dbReference type="ChEBI" id="CHEBI:30823"/>
        <dbReference type="ChEBI" id="CHEBI:72998"/>
        <dbReference type="ChEBI" id="CHEBI:73001"/>
    </reaction>
    <physiologicalReaction direction="left-to-right" evidence="14">
        <dbReference type="Rhea" id="RHEA:38780"/>
    </physiologicalReaction>
</comment>
<evidence type="ECO:0000256" key="15">
    <source>
        <dbReference type="ARBA" id="ARBA00049039"/>
    </source>
</evidence>
<feature type="disulfide bond" evidence="18">
    <location>
        <begin position="125"/>
        <end position="138"/>
    </location>
</feature>
<comment type="catalytic activity">
    <reaction evidence="12">
        <text>1,2-dihexadecanoyl-sn-glycero-3-phosphocholine + H2O = 1-hexadecanoyl-sn-glycero-3-phosphocholine + hexadecanoate + H(+)</text>
        <dbReference type="Rhea" id="RHEA:41223"/>
        <dbReference type="ChEBI" id="CHEBI:7896"/>
        <dbReference type="ChEBI" id="CHEBI:15377"/>
        <dbReference type="ChEBI" id="CHEBI:15378"/>
        <dbReference type="ChEBI" id="CHEBI:72998"/>
        <dbReference type="ChEBI" id="CHEBI:72999"/>
    </reaction>
    <physiologicalReaction direction="left-to-right" evidence="12">
        <dbReference type="Rhea" id="RHEA:41224"/>
    </physiologicalReaction>
</comment>
<keyword evidence="8 18" id="KW-1015">Disulfide bond</keyword>
<evidence type="ECO:0000256" key="16">
    <source>
        <dbReference type="PIRSR" id="PIRSR601211-1"/>
    </source>
</evidence>
<dbReference type="Proteomes" id="UP001108240">
    <property type="component" value="Unplaced"/>
</dbReference>
<keyword evidence="7 20" id="KW-0443">Lipid metabolism</keyword>
<comment type="cofactor">
    <cofactor evidence="17">
        <name>Ca(2+)</name>
        <dbReference type="ChEBI" id="CHEBI:29108"/>
    </cofactor>
    <text evidence="17">Binds 1 Ca(2+) ion per subunit.</text>
</comment>
<comment type="subcellular location">
    <subcellularLocation>
        <location evidence="1 20">Secreted</location>
    </subcellularLocation>
</comment>
<dbReference type="PANTHER" id="PTHR11716">
    <property type="entry name" value="PHOSPHOLIPASE A2 FAMILY MEMBER"/>
    <property type="match status" value="1"/>
</dbReference>
<evidence type="ECO:0000256" key="4">
    <source>
        <dbReference type="ARBA" id="ARBA00022723"/>
    </source>
</evidence>
<feature type="binding site" evidence="17">
    <location>
        <position position="71"/>
    </location>
    <ligand>
        <name>Ca(2+)</name>
        <dbReference type="ChEBI" id="CHEBI:29108"/>
    </ligand>
</feature>
<feature type="active site" evidence="16">
    <location>
        <position position="141"/>
    </location>
</feature>
<evidence type="ECO:0000259" key="21">
    <source>
        <dbReference type="SMART" id="SM00085"/>
    </source>
</evidence>
<keyword evidence="23" id="KW-1185">Reference proteome</keyword>
<evidence type="ECO:0000256" key="18">
    <source>
        <dbReference type="PIRSR" id="PIRSR601211-3"/>
    </source>
</evidence>
<keyword evidence="5 20" id="KW-0378">Hydrolase</keyword>
<dbReference type="GO" id="GO:0005543">
    <property type="term" value="F:phospholipid binding"/>
    <property type="evidence" value="ECO:0007669"/>
    <property type="project" value="TreeGrafter"/>
</dbReference>
<dbReference type="GO" id="GO:0050482">
    <property type="term" value="P:arachidonate secretion"/>
    <property type="evidence" value="ECO:0007669"/>
    <property type="project" value="InterPro"/>
</dbReference>
<name>A0A8C1A2N9_CYPCA</name>
<evidence type="ECO:0000256" key="8">
    <source>
        <dbReference type="ARBA" id="ARBA00023157"/>
    </source>
</evidence>
<feature type="disulfide bond" evidence="18">
    <location>
        <begin position="100"/>
        <end position="133"/>
    </location>
</feature>
<dbReference type="PRINTS" id="PR00389">
    <property type="entry name" value="PHPHLIPASEA2"/>
</dbReference>
<dbReference type="InterPro" id="IPR001211">
    <property type="entry name" value="PLA2"/>
</dbReference>
<dbReference type="GO" id="GO:0016042">
    <property type="term" value="P:lipid catabolic process"/>
    <property type="evidence" value="ECO:0007669"/>
    <property type="project" value="InterPro"/>
</dbReference>
<dbReference type="Gene3D" id="1.20.90.10">
    <property type="entry name" value="Phospholipase A2 domain"/>
    <property type="match status" value="1"/>
</dbReference>
<evidence type="ECO:0000256" key="1">
    <source>
        <dbReference type="ARBA" id="ARBA00004613"/>
    </source>
</evidence>
<comment type="catalytic activity">
    <reaction evidence="13">
        <text>1-hexadecanoyl-2-(5Z,8Z,11Z,14Z-eicosatetraenoyl)-sn-glycero-3-phosphocholine + H2O = 1-hexadecanoyl-sn-glycero-3-phosphocholine + (5Z,8Z,11Z,14Z)-eicosatetraenoate + H(+)</text>
        <dbReference type="Rhea" id="RHEA:40427"/>
        <dbReference type="ChEBI" id="CHEBI:15377"/>
        <dbReference type="ChEBI" id="CHEBI:15378"/>
        <dbReference type="ChEBI" id="CHEBI:32395"/>
        <dbReference type="ChEBI" id="CHEBI:72998"/>
        <dbReference type="ChEBI" id="CHEBI:73003"/>
    </reaction>
    <physiologicalReaction direction="left-to-right" evidence="13">
        <dbReference type="Rhea" id="RHEA:40428"/>
    </physiologicalReaction>
</comment>
<dbReference type="InterPro" id="IPR016090">
    <property type="entry name" value="PLA2-like_dom"/>
</dbReference>
<dbReference type="InterPro" id="IPR033112">
    <property type="entry name" value="PLA2_Asp_AS"/>
</dbReference>
<dbReference type="AlphaFoldDB" id="A0A8C1A2N9"/>
<evidence type="ECO:0000256" key="10">
    <source>
        <dbReference type="ARBA" id="ARBA00048015"/>
    </source>
</evidence>
<feature type="binding site" evidence="17">
    <location>
        <position position="67"/>
    </location>
    <ligand>
        <name>Ca(2+)</name>
        <dbReference type="ChEBI" id="CHEBI:29108"/>
    </ligand>
</feature>
<evidence type="ECO:0000256" key="2">
    <source>
        <dbReference type="ARBA" id="ARBA00013278"/>
    </source>
</evidence>
<feature type="domain" description="Phospholipase A2-like central" evidence="21">
    <location>
        <begin position="40"/>
        <end position="166"/>
    </location>
</feature>
<dbReference type="InterPro" id="IPR033113">
    <property type="entry name" value="PLA2_histidine"/>
</dbReference>
<dbReference type="SUPFAM" id="SSF48619">
    <property type="entry name" value="Phospholipase A2, PLA2"/>
    <property type="match status" value="1"/>
</dbReference>
<evidence type="ECO:0000256" key="17">
    <source>
        <dbReference type="PIRSR" id="PIRSR601211-2"/>
    </source>
</evidence>
<evidence type="ECO:0000313" key="22">
    <source>
        <dbReference type="Ensembl" id="ENSCCRP00000005378.2"/>
    </source>
</evidence>
<dbReference type="EC" id="3.1.1.4" evidence="2 20"/>
<evidence type="ECO:0000256" key="13">
    <source>
        <dbReference type="ARBA" id="ARBA00048373"/>
    </source>
</evidence>
<evidence type="ECO:0000256" key="12">
    <source>
        <dbReference type="ARBA" id="ARBA00048227"/>
    </source>
</evidence>
<comment type="catalytic activity">
    <reaction evidence="15">
        <text>1-hexadecanoyl-2-(9Z,12Z-octadecadienoyl)-sn-glycero-3-phosphoethanolamine + H2O = 1-hexadecanoyl-sn-glycero-3-phosphoethanolamine + (9Z,12Z)-octadecadienoate + H(+)</text>
        <dbReference type="Rhea" id="RHEA:40815"/>
        <dbReference type="ChEBI" id="CHEBI:15377"/>
        <dbReference type="ChEBI" id="CHEBI:15378"/>
        <dbReference type="ChEBI" id="CHEBI:30245"/>
        <dbReference type="ChEBI" id="CHEBI:73004"/>
        <dbReference type="ChEBI" id="CHEBI:73008"/>
    </reaction>
    <physiologicalReaction direction="left-to-right" evidence="15">
        <dbReference type="Rhea" id="RHEA:40816"/>
    </physiologicalReaction>
</comment>
<dbReference type="Ensembl" id="ENSCCRT00000005935.2">
    <property type="protein sequence ID" value="ENSCCRP00000005378.2"/>
    <property type="gene ID" value="ENSCCRG00000056583.1"/>
</dbReference>
<dbReference type="GeneTree" id="ENSGT00940000154885"/>
<feature type="binding site" evidence="17">
    <location>
        <position position="69"/>
    </location>
    <ligand>
        <name>Ca(2+)</name>
        <dbReference type="ChEBI" id="CHEBI:29108"/>
    </ligand>
</feature>
<dbReference type="GO" id="GO:0005576">
    <property type="term" value="C:extracellular region"/>
    <property type="evidence" value="ECO:0007669"/>
    <property type="project" value="UniProtKB-SubCell"/>
</dbReference>
<evidence type="ECO:0000256" key="9">
    <source>
        <dbReference type="ARBA" id="ARBA00047535"/>
    </source>
</evidence>
<feature type="disulfide bond" evidence="18">
    <location>
        <begin position="68"/>
        <end position="84"/>
    </location>
</feature>
<evidence type="ECO:0000313" key="23">
    <source>
        <dbReference type="Proteomes" id="UP001108240"/>
    </source>
</evidence>
<reference evidence="22" key="2">
    <citation type="submission" date="2025-09" db="UniProtKB">
        <authorList>
            <consortium name="Ensembl"/>
        </authorList>
    </citation>
    <scope>IDENTIFICATION</scope>
</reference>
<evidence type="ECO:0000256" key="5">
    <source>
        <dbReference type="ARBA" id="ARBA00022801"/>
    </source>
</evidence>
<dbReference type="CDD" id="cd00125">
    <property type="entry name" value="PLA2c"/>
    <property type="match status" value="1"/>
</dbReference>
<evidence type="ECO:0000256" key="3">
    <source>
        <dbReference type="ARBA" id="ARBA00022525"/>
    </source>
</evidence>
<feature type="disulfide bond" evidence="18">
    <location>
        <begin position="90"/>
        <end position="140"/>
    </location>
</feature>
<keyword evidence="3 20" id="KW-0964">Secreted</keyword>
<comment type="catalytic activity">
    <reaction evidence="10">
        <text>1-hexadecanoyl-2-(9Z-octadecenoyl)-sn-glycero-3-phospho-(1'-sn-glycerol) + H2O = 1-hexadecanoyl-sn-glycero-3-phospho-(1'-sn-glycerol) + (9Z)-octadecenoate + H(+)</text>
        <dbReference type="Rhea" id="RHEA:40919"/>
        <dbReference type="ChEBI" id="CHEBI:15377"/>
        <dbReference type="ChEBI" id="CHEBI:15378"/>
        <dbReference type="ChEBI" id="CHEBI:30823"/>
        <dbReference type="ChEBI" id="CHEBI:72841"/>
        <dbReference type="ChEBI" id="CHEBI:75158"/>
    </reaction>
    <physiologicalReaction direction="left-to-right" evidence="10">
        <dbReference type="Rhea" id="RHEA:40920"/>
    </physiologicalReaction>
</comment>
<sequence length="166" mass="18748">MTVSSLPNFIQNILNCVPKKNKGFTGLEQHGVVVPLDYRAVWQFRDMIICTNPNSWPILDYVGYGCYCGVGGSGTPVDELDRCCKVHDRCYSDSRQHDDCSGILDNPYTELYSFSCDKAAKKVTCDADKNRPCKMFICECDRKAAECFAKAGYNPEHEKYPNENCK</sequence>
<comment type="catalytic activity">
    <reaction evidence="20">
        <text>a 1,2-diacyl-sn-glycero-3-phosphocholine + H2O = a 1-acyl-sn-glycero-3-phosphocholine + a fatty acid + H(+)</text>
        <dbReference type="Rhea" id="RHEA:15801"/>
        <dbReference type="ChEBI" id="CHEBI:15377"/>
        <dbReference type="ChEBI" id="CHEBI:15378"/>
        <dbReference type="ChEBI" id="CHEBI:28868"/>
        <dbReference type="ChEBI" id="CHEBI:57643"/>
        <dbReference type="ChEBI" id="CHEBI:58168"/>
        <dbReference type="EC" id="3.1.1.4"/>
    </reaction>
</comment>
<feature type="active site" evidence="16">
    <location>
        <position position="87"/>
    </location>
</feature>
<dbReference type="PROSITE" id="PS00119">
    <property type="entry name" value="PA2_ASP"/>
    <property type="match status" value="1"/>
</dbReference>
<evidence type="ECO:0000256" key="7">
    <source>
        <dbReference type="ARBA" id="ARBA00023098"/>
    </source>
</evidence>
<evidence type="ECO:0000256" key="20">
    <source>
        <dbReference type="RuleBase" id="RU361236"/>
    </source>
</evidence>
<comment type="catalytic activity">
    <reaction evidence="11">
        <text>N-hexadecanoyl-1,2-di-(9Z-octadecenoyl)-sn-glycero-3-phosphoethanolamine + H2O = N-hexadecanoyl-1-(9Z-octadecenoyl)-sn-glycero-3-phosphoethanolamine + (9Z)-octadecenoate + H(+)</text>
        <dbReference type="Rhea" id="RHEA:45424"/>
        <dbReference type="ChEBI" id="CHEBI:15377"/>
        <dbReference type="ChEBI" id="CHEBI:15378"/>
        <dbReference type="ChEBI" id="CHEBI:30823"/>
        <dbReference type="ChEBI" id="CHEBI:78097"/>
        <dbReference type="ChEBI" id="CHEBI:85217"/>
    </reaction>
    <physiologicalReaction direction="left-to-right" evidence="11">
        <dbReference type="Rhea" id="RHEA:45425"/>
    </physiologicalReaction>
</comment>
<accession>A0A8C1A2N9</accession>
<dbReference type="Pfam" id="PF00068">
    <property type="entry name" value="Phospholip_A2_1"/>
    <property type="match status" value="1"/>
</dbReference>
<keyword evidence="4 17" id="KW-0479">Metal-binding</keyword>
<protein>
    <recommendedName>
        <fullName evidence="2 20">Phospholipase A2</fullName>
        <ecNumber evidence="2 20">3.1.1.4</ecNumber>
    </recommendedName>
</protein>
<feature type="binding site" evidence="17">
    <location>
        <position position="88"/>
    </location>
    <ligand>
        <name>Ca(2+)</name>
        <dbReference type="ChEBI" id="CHEBI:29108"/>
    </ligand>
</feature>
<dbReference type="GO" id="GO:0006644">
    <property type="term" value="P:phospholipid metabolic process"/>
    <property type="evidence" value="ECO:0007669"/>
    <property type="project" value="InterPro"/>
</dbReference>
<evidence type="ECO:0000256" key="6">
    <source>
        <dbReference type="ARBA" id="ARBA00022837"/>
    </source>
</evidence>
<comment type="catalytic activity">
    <reaction evidence="9">
        <text>N,1-dihexadecanoyl-2-(9Z,12Z-octadecadienoyl)-sn-glycero-3-phosphoethanolamine + H2O = N,1-dihexadecanoyl-sn-glycero-3-phosphoethanolamine + (9Z,12Z)-octadecadienoate + H(+)</text>
        <dbReference type="Rhea" id="RHEA:56424"/>
        <dbReference type="ChEBI" id="CHEBI:15377"/>
        <dbReference type="ChEBI" id="CHEBI:15378"/>
        <dbReference type="ChEBI" id="CHEBI:30245"/>
        <dbReference type="ChEBI" id="CHEBI:85334"/>
        <dbReference type="ChEBI" id="CHEBI:85335"/>
    </reaction>
    <physiologicalReaction direction="left-to-right" evidence="9">
        <dbReference type="Rhea" id="RHEA:56425"/>
    </physiologicalReaction>
</comment>
<dbReference type="FunFam" id="1.20.90.10:FF:000011">
    <property type="entry name" value="Phospholipase A(2)"/>
    <property type="match status" value="1"/>
</dbReference>
<reference evidence="22" key="1">
    <citation type="submission" date="2025-08" db="UniProtKB">
        <authorList>
            <consortium name="Ensembl"/>
        </authorList>
    </citation>
    <scope>IDENTIFICATION</scope>
</reference>
<dbReference type="GO" id="GO:0047498">
    <property type="term" value="F:calcium-dependent phospholipase A2 activity"/>
    <property type="evidence" value="ECO:0007669"/>
    <property type="project" value="TreeGrafter"/>
</dbReference>
<evidence type="ECO:0000256" key="14">
    <source>
        <dbReference type="ARBA" id="ARBA00048699"/>
    </source>
</evidence>
<dbReference type="PANTHER" id="PTHR11716:SF94">
    <property type="entry name" value="PHOSPHOLIPASE A2"/>
    <property type="match status" value="1"/>
</dbReference>
<comment type="similarity">
    <text evidence="19">Belongs to the phospholipase A2 family.</text>
</comment>
<keyword evidence="6 17" id="KW-0106">Calcium</keyword>
<dbReference type="OMA" id="CEAFLCN"/>
<dbReference type="GO" id="GO:0005102">
    <property type="term" value="F:signaling receptor binding"/>
    <property type="evidence" value="ECO:0007669"/>
    <property type="project" value="UniProtKB-ARBA"/>
</dbReference>
<dbReference type="GO" id="GO:0005509">
    <property type="term" value="F:calcium ion binding"/>
    <property type="evidence" value="ECO:0007669"/>
    <property type="project" value="InterPro"/>
</dbReference>
<dbReference type="InterPro" id="IPR036444">
    <property type="entry name" value="PLipase_A2_dom_sf"/>
</dbReference>
<dbReference type="SMART" id="SM00085">
    <property type="entry name" value="PA2c"/>
    <property type="match status" value="1"/>
</dbReference>